<comment type="caution">
    <text evidence="2">The sequence shown here is derived from an EMBL/GenBank/DDBJ whole genome shotgun (WGS) entry which is preliminary data.</text>
</comment>
<evidence type="ECO:0000256" key="1">
    <source>
        <dbReference type="SAM" id="Phobius"/>
    </source>
</evidence>
<evidence type="ECO:0000313" key="2">
    <source>
        <dbReference type="EMBL" id="KFF22655.1"/>
    </source>
</evidence>
<protein>
    <submittedName>
        <fullName evidence="2">Uncharacterized protein</fullName>
    </submittedName>
</protein>
<organism evidence="2 3">
    <name type="scientific">Chryseobacterium vrystaatense</name>
    <dbReference type="NCBI Taxonomy" id="307480"/>
    <lineage>
        <taxon>Bacteria</taxon>
        <taxon>Pseudomonadati</taxon>
        <taxon>Bacteroidota</taxon>
        <taxon>Flavobacteriia</taxon>
        <taxon>Flavobacteriales</taxon>
        <taxon>Weeksellaceae</taxon>
        <taxon>Chryseobacterium group</taxon>
        <taxon>Chryseobacterium</taxon>
    </lineage>
</organism>
<keyword evidence="1" id="KW-0472">Membrane</keyword>
<keyword evidence="3" id="KW-1185">Reference proteome</keyword>
<keyword evidence="1" id="KW-1133">Transmembrane helix</keyword>
<dbReference type="Proteomes" id="UP000028719">
    <property type="component" value="Unassembled WGS sequence"/>
</dbReference>
<keyword evidence="1" id="KW-0812">Transmembrane</keyword>
<proteinExistence type="predicted"/>
<feature type="transmembrane region" description="Helical" evidence="1">
    <location>
        <begin position="40"/>
        <end position="61"/>
    </location>
</feature>
<dbReference type="EMBL" id="JPRI01000014">
    <property type="protein sequence ID" value="KFF22655.1"/>
    <property type="molecule type" value="Genomic_DNA"/>
</dbReference>
<evidence type="ECO:0000313" key="3">
    <source>
        <dbReference type="Proteomes" id="UP000028719"/>
    </source>
</evidence>
<sequence>MIFLFKRRFFEITANFQIYALRQSELYDIRKAIYATNIKYYFDELIISFIEFYFGQIYLWIGELFTF</sequence>
<gene>
    <name evidence="2" type="ORF">IW16_26615</name>
</gene>
<reference evidence="2 3" key="1">
    <citation type="submission" date="2014-07" db="EMBL/GenBank/DDBJ databases">
        <title>Genome of Chryseobacterium vrystaatense LMG 22846.</title>
        <authorList>
            <person name="Pipes S.E."/>
            <person name="Stropko S.J."/>
            <person name="Newman J.D."/>
        </authorList>
    </citation>
    <scope>NUCLEOTIDE SEQUENCE [LARGE SCALE GENOMIC DNA]</scope>
    <source>
        <strain evidence="2 3">LMG 22846</strain>
    </source>
</reference>
<name>A0ABR4UF58_9FLAO</name>
<accession>A0ABR4UF58</accession>